<keyword evidence="1" id="KW-0472">Membrane</keyword>
<name>A0A2N0RQB5_9GLOM</name>
<keyword evidence="1" id="KW-1133">Transmembrane helix</keyword>
<evidence type="ECO:0000313" key="3">
    <source>
        <dbReference type="Proteomes" id="UP000232688"/>
    </source>
</evidence>
<evidence type="ECO:0000256" key="1">
    <source>
        <dbReference type="SAM" id="Phobius"/>
    </source>
</evidence>
<feature type="transmembrane region" description="Helical" evidence="1">
    <location>
        <begin position="31"/>
        <end position="48"/>
    </location>
</feature>
<proteinExistence type="predicted"/>
<dbReference type="AlphaFoldDB" id="A0A2N0RQB5"/>
<comment type="caution">
    <text evidence="2">The sequence shown here is derived from an EMBL/GenBank/DDBJ whole genome shotgun (WGS) entry which is preliminary data.</text>
</comment>
<feature type="transmembrane region" description="Helical" evidence="1">
    <location>
        <begin position="9"/>
        <end position="25"/>
    </location>
</feature>
<organism evidence="2 3">
    <name type="scientific">Rhizophagus irregularis</name>
    <dbReference type="NCBI Taxonomy" id="588596"/>
    <lineage>
        <taxon>Eukaryota</taxon>
        <taxon>Fungi</taxon>
        <taxon>Fungi incertae sedis</taxon>
        <taxon>Mucoromycota</taxon>
        <taxon>Glomeromycotina</taxon>
        <taxon>Glomeromycetes</taxon>
        <taxon>Glomerales</taxon>
        <taxon>Glomeraceae</taxon>
        <taxon>Rhizophagus</taxon>
    </lineage>
</organism>
<evidence type="ECO:0000313" key="2">
    <source>
        <dbReference type="EMBL" id="PKC65511.1"/>
    </source>
</evidence>
<dbReference type="EMBL" id="LLXH01000534">
    <property type="protein sequence ID" value="PKC65511.1"/>
    <property type="molecule type" value="Genomic_DNA"/>
</dbReference>
<dbReference type="Proteomes" id="UP000232688">
    <property type="component" value="Unassembled WGS sequence"/>
</dbReference>
<dbReference type="VEuPathDB" id="FungiDB:RhiirA1_199962"/>
<keyword evidence="1" id="KW-0812">Transmembrane</keyword>
<protein>
    <submittedName>
        <fullName evidence="2">Uncharacterized protein</fullName>
    </submittedName>
</protein>
<accession>A0A2N0RQB5</accession>
<reference evidence="2 3" key="1">
    <citation type="submission" date="2017-10" db="EMBL/GenBank/DDBJ databases">
        <title>Extensive intraspecific genome diversity in a model arbuscular mycorrhizal fungus.</title>
        <authorList>
            <person name="Chen E.C.H."/>
            <person name="Morin E."/>
            <person name="Baudet D."/>
            <person name="Noel J."/>
            <person name="Ndikumana S."/>
            <person name="Charron P."/>
            <person name="St-Onge C."/>
            <person name="Giorgi J."/>
            <person name="Grigoriev I.V."/>
            <person name="Roux C."/>
            <person name="Martin F.M."/>
            <person name="Corradi N."/>
        </authorList>
    </citation>
    <scope>NUCLEOTIDE SEQUENCE [LARGE SCALE GENOMIC DNA]</scope>
    <source>
        <strain evidence="2 3">A1</strain>
    </source>
</reference>
<gene>
    <name evidence="2" type="ORF">RhiirA1_199962</name>
</gene>
<reference evidence="2 3" key="2">
    <citation type="submission" date="2017-10" db="EMBL/GenBank/DDBJ databases">
        <title>Genome analyses suggest a sexual origin of heterokaryosis in a supposedly ancient asexual fungus.</title>
        <authorList>
            <person name="Corradi N."/>
            <person name="Sedzielewska K."/>
            <person name="Noel J."/>
            <person name="Charron P."/>
            <person name="Farinelli L."/>
            <person name="Marton T."/>
            <person name="Kruger M."/>
            <person name="Pelin A."/>
            <person name="Brachmann A."/>
            <person name="Corradi N."/>
        </authorList>
    </citation>
    <scope>NUCLEOTIDE SEQUENCE [LARGE SCALE GENOMIC DNA]</scope>
    <source>
        <strain evidence="2 3">A1</strain>
    </source>
</reference>
<sequence length="79" mass="9319">MKMSMKKKVFHIYDGIIIICLQITAEQEFVIFLILFSAQSSFVVIYLLRQKKKNNNHNNITVIIHFLPINLTNKLQKQL</sequence>